<dbReference type="Gene3D" id="3.40.710.10">
    <property type="entry name" value="DD-peptidase/beta-lactamase superfamily"/>
    <property type="match status" value="1"/>
</dbReference>
<dbReference type="InterPro" id="IPR012338">
    <property type="entry name" value="Beta-lactam/transpept-like"/>
</dbReference>
<dbReference type="InterPro" id="IPR001466">
    <property type="entry name" value="Beta-lactam-related"/>
</dbReference>
<evidence type="ECO:0000313" key="2">
    <source>
        <dbReference type="Proteomes" id="UP000275368"/>
    </source>
</evidence>
<accession>A0A3G9ISD0</accession>
<dbReference type="Proteomes" id="UP000275368">
    <property type="component" value="Chromosome"/>
</dbReference>
<dbReference type="OrthoDB" id="9770183at2"/>
<sequence>MMETITLHHGRTEVTPEEVGFDSASLERLNDHYRSLIESKIIQGASYVLSRHGKVFAHAAMGQLTHKEESLDLLPDSIRKTYSITKIMTASAIMQLIERGFIYLHQPVSSILKQFDTPMHRDITIFHLLTHTSGLRADPGYYFEPNPLPWFEWAYHERKKMDPTTDWIQIILAGPVMAAPGREWHYSTAGYAVLGEIITRIAETPYHQYVQDEILLPLGMEHSFFIVPPAWREDVCITSSREENGLLVTELDANSPPRAGNGMYSTLSDLLRFGQMLLGGGTLDGEVILSRRGVELLTQNHLTNVRMQGWGNDEDNFRFGLGFSLEDFDLCTPGTFNHEGFGHCGLYVDPVEQMVFAFLVPSTRGYTTESVLVPKAIVWSGLL</sequence>
<dbReference type="EMBL" id="AP019308">
    <property type="protein sequence ID" value="BBH21770.1"/>
    <property type="molecule type" value="Genomic_DNA"/>
</dbReference>
<keyword evidence="1" id="KW-0378">Hydrolase</keyword>
<organism evidence="1 2">
    <name type="scientific">Paenibacillus baekrokdamisoli</name>
    <dbReference type="NCBI Taxonomy" id="1712516"/>
    <lineage>
        <taxon>Bacteria</taxon>
        <taxon>Bacillati</taxon>
        <taxon>Bacillota</taxon>
        <taxon>Bacilli</taxon>
        <taxon>Bacillales</taxon>
        <taxon>Paenibacillaceae</taxon>
        <taxon>Paenibacillus</taxon>
    </lineage>
</organism>
<keyword evidence="2" id="KW-1185">Reference proteome</keyword>
<dbReference type="PANTHER" id="PTHR43283">
    <property type="entry name" value="BETA-LACTAMASE-RELATED"/>
    <property type="match status" value="1"/>
</dbReference>
<protein>
    <submittedName>
        <fullName evidence="1">Serine hydrolase</fullName>
    </submittedName>
</protein>
<name>A0A3G9ISD0_9BACL</name>
<reference evidence="1 2" key="1">
    <citation type="submission" date="2018-11" db="EMBL/GenBank/DDBJ databases">
        <title>Complete genome sequence of Paenibacillus baekrokdamisoli strain KCTC 33723.</title>
        <authorList>
            <person name="Kang S.W."/>
            <person name="Lee K.C."/>
            <person name="Kim K.K."/>
            <person name="Kim J.S."/>
            <person name="Kim D.S."/>
            <person name="Ko S.H."/>
            <person name="Yang S.H."/>
            <person name="Lee J.S."/>
        </authorList>
    </citation>
    <scope>NUCLEOTIDE SEQUENCE [LARGE SCALE GENOMIC DNA]</scope>
    <source>
        <strain evidence="1 2">KCTC 33723</strain>
    </source>
</reference>
<dbReference type="InterPro" id="IPR050789">
    <property type="entry name" value="Diverse_Enzym_Activities"/>
</dbReference>
<proteinExistence type="predicted"/>
<gene>
    <name evidence="1" type="ORF">Back11_31150</name>
</gene>
<dbReference type="SUPFAM" id="SSF56601">
    <property type="entry name" value="beta-lactamase/transpeptidase-like"/>
    <property type="match status" value="1"/>
</dbReference>
<dbReference type="AlphaFoldDB" id="A0A3G9ISD0"/>
<evidence type="ECO:0000313" key="1">
    <source>
        <dbReference type="EMBL" id="BBH21770.1"/>
    </source>
</evidence>
<dbReference type="Pfam" id="PF00144">
    <property type="entry name" value="Beta-lactamase"/>
    <property type="match status" value="1"/>
</dbReference>
<dbReference type="RefSeq" id="WP_125658782.1">
    <property type="nucleotide sequence ID" value="NZ_AP019308.1"/>
</dbReference>
<dbReference type="KEGG" id="pbk:Back11_31150"/>
<dbReference type="GO" id="GO:0016787">
    <property type="term" value="F:hydrolase activity"/>
    <property type="evidence" value="ECO:0007669"/>
    <property type="project" value="UniProtKB-KW"/>
</dbReference>